<evidence type="ECO:0000313" key="7">
    <source>
        <dbReference type="Proteomes" id="UP001623661"/>
    </source>
</evidence>
<dbReference type="Gene3D" id="3.40.50.2000">
    <property type="entry name" value="Glycogen Phosphorylase B"/>
    <property type="match status" value="2"/>
</dbReference>
<keyword evidence="3" id="KW-0175">Coiled coil</keyword>
<proteinExistence type="predicted"/>
<dbReference type="EMBL" id="JBJHZY010000001">
    <property type="protein sequence ID" value="MFL0267499.1"/>
    <property type="molecule type" value="Genomic_DNA"/>
</dbReference>
<keyword evidence="2 6" id="KW-0808">Transferase</keyword>
<name>A0ABW8TQ64_9CLOT</name>
<dbReference type="RefSeq" id="WP_406764100.1">
    <property type="nucleotide sequence ID" value="NZ_JBJHZY010000001.1"/>
</dbReference>
<dbReference type="InterPro" id="IPR001296">
    <property type="entry name" value="Glyco_trans_1"/>
</dbReference>
<dbReference type="Proteomes" id="UP001623661">
    <property type="component" value="Unassembled WGS sequence"/>
</dbReference>
<evidence type="ECO:0000259" key="5">
    <source>
        <dbReference type="Pfam" id="PF13439"/>
    </source>
</evidence>
<sequence>MKKLLIISDFIENQPVVASVRYCDLMPYISKKFFTIVINDEGKGNKKSIYSNVNFKYNISKSKFTQRIELRNKKRNLIETLLRNKLILTIWRNYSNSFYCFRKKNIGMLKELDDFLLLNSIEAIFITVPDIHGLYILDYIKRKHIKIPAIVEVRDILNNKIGGGNPSYTLKNAERILINRADGIIALSNGIKEYYKKFDTDKKIRVITNGYNAEDFKDCKYDSINNKNEITLAHVGSIYKGRNIKDFISALIKLSKTSNINVVFNEVGFLDSEAIKDIEELSDDIKGSKVKVNILGTMSHEEAIKYLIECDISVILTHKIGSEYAIPGKTFEYIGASKPIIAVTKDKNLIELIDGKFGECAEHNVDKIEEKLQKLLKTHYDFENRFQFSREIESNNIINFIEEVATNKED</sequence>
<dbReference type="InterPro" id="IPR028098">
    <property type="entry name" value="Glyco_trans_4-like_N"/>
</dbReference>
<keyword evidence="7" id="KW-1185">Reference proteome</keyword>
<keyword evidence="1 6" id="KW-0328">Glycosyltransferase</keyword>
<feature type="domain" description="Glycosyl transferase family 1" evidence="4">
    <location>
        <begin position="225"/>
        <end position="381"/>
    </location>
</feature>
<evidence type="ECO:0000313" key="6">
    <source>
        <dbReference type="EMBL" id="MFL0267499.1"/>
    </source>
</evidence>
<evidence type="ECO:0000256" key="2">
    <source>
        <dbReference type="ARBA" id="ARBA00022679"/>
    </source>
</evidence>
<comment type="caution">
    <text evidence="6">The sequence shown here is derived from an EMBL/GenBank/DDBJ whole genome shotgun (WGS) entry which is preliminary data.</text>
</comment>
<organism evidence="6 7">
    <name type="scientific">Candidatus Clostridium radicumherbarum</name>
    <dbReference type="NCBI Taxonomy" id="3381662"/>
    <lineage>
        <taxon>Bacteria</taxon>
        <taxon>Bacillati</taxon>
        <taxon>Bacillota</taxon>
        <taxon>Clostridia</taxon>
        <taxon>Eubacteriales</taxon>
        <taxon>Clostridiaceae</taxon>
        <taxon>Clostridium</taxon>
    </lineage>
</organism>
<dbReference type="EC" id="2.4.-.-" evidence="6"/>
<evidence type="ECO:0000259" key="4">
    <source>
        <dbReference type="Pfam" id="PF00534"/>
    </source>
</evidence>
<dbReference type="SUPFAM" id="SSF53756">
    <property type="entry name" value="UDP-Glycosyltransferase/glycogen phosphorylase"/>
    <property type="match status" value="1"/>
</dbReference>
<protein>
    <submittedName>
        <fullName evidence="6">Glycosyltransferase</fullName>
        <ecNumber evidence="6">2.4.-.-</ecNumber>
    </submittedName>
</protein>
<feature type="coiled-coil region" evidence="3">
    <location>
        <begin position="358"/>
        <end position="385"/>
    </location>
</feature>
<accession>A0ABW8TQ64</accession>
<evidence type="ECO:0000256" key="1">
    <source>
        <dbReference type="ARBA" id="ARBA00022676"/>
    </source>
</evidence>
<reference evidence="6 7" key="1">
    <citation type="submission" date="2024-11" db="EMBL/GenBank/DDBJ databases">
        <authorList>
            <person name="Heng Y.C."/>
            <person name="Lim A.C.H."/>
            <person name="Lee J.K.Y."/>
            <person name="Kittelmann S."/>
        </authorList>
    </citation>
    <scope>NUCLEOTIDE SEQUENCE [LARGE SCALE GENOMIC DNA]</scope>
    <source>
        <strain evidence="6 7">WILCCON 0202</strain>
    </source>
</reference>
<dbReference type="GO" id="GO:0016757">
    <property type="term" value="F:glycosyltransferase activity"/>
    <property type="evidence" value="ECO:0007669"/>
    <property type="project" value="UniProtKB-KW"/>
</dbReference>
<evidence type="ECO:0000256" key="3">
    <source>
        <dbReference type="SAM" id="Coils"/>
    </source>
</evidence>
<dbReference type="PANTHER" id="PTHR12526">
    <property type="entry name" value="GLYCOSYLTRANSFERASE"/>
    <property type="match status" value="1"/>
</dbReference>
<dbReference type="PANTHER" id="PTHR12526:SF629">
    <property type="entry name" value="TEICHURONIC ACID BIOSYNTHESIS GLYCOSYLTRANSFERASE TUAH-RELATED"/>
    <property type="match status" value="1"/>
</dbReference>
<dbReference type="Pfam" id="PF13439">
    <property type="entry name" value="Glyco_transf_4"/>
    <property type="match status" value="1"/>
</dbReference>
<feature type="domain" description="Glycosyltransferase subfamily 4-like N-terminal" evidence="5">
    <location>
        <begin position="167"/>
        <end position="214"/>
    </location>
</feature>
<gene>
    <name evidence="6" type="ORF">ACJDUH_05225</name>
</gene>
<dbReference type="Pfam" id="PF00534">
    <property type="entry name" value="Glycos_transf_1"/>
    <property type="match status" value="1"/>
</dbReference>